<sequence length="40" mass="4689">MTQEIIRRMSGNDSMSGKMGRAQQLFFKYNLMNFWTESGP</sequence>
<dbReference type="AlphaFoldDB" id="A0A377XD49"/>
<name>A0A377XD49_KLEPN</name>
<dbReference type="Proteomes" id="UP000254340">
    <property type="component" value="Unassembled WGS sequence"/>
</dbReference>
<evidence type="ECO:0000313" key="2">
    <source>
        <dbReference type="Proteomes" id="UP000254340"/>
    </source>
</evidence>
<organism evidence="1 2">
    <name type="scientific">Klebsiella pneumoniae</name>
    <dbReference type="NCBI Taxonomy" id="573"/>
    <lineage>
        <taxon>Bacteria</taxon>
        <taxon>Pseudomonadati</taxon>
        <taxon>Pseudomonadota</taxon>
        <taxon>Gammaproteobacteria</taxon>
        <taxon>Enterobacterales</taxon>
        <taxon>Enterobacteriaceae</taxon>
        <taxon>Klebsiella/Raoultella group</taxon>
        <taxon>Klebsiella</taxon>
        <taxon>Klebsiella pneumoniae complex</taxon>
    </lineage>
</organism>
<dbReference type="EMBL" id="UGLH01000005">
    <property type="protein sequence ID" value="STT79375.1"/>
    <property type="molecule type" value="Genomic_DNA"/>
</dbReference>
<protein>
    <submittedName>
        <fullName evidence="1">Uncharacterized protein</fullName>
    </submittedName>
</protein>
<accession>A0A377XD49</accession>
<evidence type="ECO:0000313" key="1">
    <source>
        <dbReference type="EMBL" id="STT79375.1"/>
    </source>
</evidence>
<gene>
    <name evidence="1" type="ORF">NCTC5047_02043</name>
</gene>
<proteinExistence type="predicted"/>
<reference evidence="1 2" key="1">
    <citation type="submission" date="2018-06" db="EMBL/GenBank/DDBJ databases">
        <authorList>
            <consortium name="Pathogen Informatics"/>
            <person name="Doyle S."/>
        </authorList>
    </citation>
    <scope>NUCLEOTIDE SEQUENCE [LARGE SCALE GENOMIC DNA]</scope>
    <source>
        <strain evidence="1 2">NCTC5047</strain>
    </source>
</reference>